<dbReference type="InterPro" id="IPR045155">
    <property type="entry name" value="Beta-lactam_cat"/>
</dbReference>
<dbReference type="Proteomes" id="UP000805614">
    <property type="component" value="Unassembled WGS sequence"/>
</dbReference>
<dbReference type="EMBL" id="JABVEC010000027">
    <property type="protein sequence ID" value="MBC6469412.1"/>
    <property type="molecule type" value="Genomic_DNA"/>
</dbReference>
<gene>
    <name evidence="4" type="ORF">HKK74_28545</name>
</gene>
<comment type="caution">
    <text evidence="4">The sequence shown here is derived from an EMBL/GenBank/DDBJ whole genome shotgun (WGS) entry which is preliminary data.</text>
</comment>
<dbReference type="InterPro" id="IPR000871">
    <property type="entry name" value="Beta-lactam_class-A"/>
</dbReference>
<sequence length="322" mass="35263">MRRTRLTVWTALTMAPLLLCGGAAFGRTADTAPPHAVASPSVPAAAPSPLPPPAPTATPKPRKLDRKGLTRALDRYVRGRPVSLVMRDLTTGITYRYHPKRRFVTASCAKVDILMTLLLQRQGRSSKGKRTRSRPLSAEERRLAGLAIRYSDNKATDRLWEVVGGPTGVAAANRRFGLRDTRTSGGRCLDLYCWGITDTTTEEQVRLLANLVRTDGPLNAADRAYVLRLMSSVVKEQAWGVSAAARKGDQVALKNGWQRRLAHGKLWAINSIGRVRTPGHDWLIAVMSDHHATTGDGIAVVEHVVELAAREFRKTTPRTAAD</sequence>
<feature type="signal peptide" evidence="2">
    <location>
        <begin position="1"/>
        <end position="26"/>
    </location>
</feature>
<proteinExistence type="predicted"/>
<keyword evidence="2" id="KW-0732">Signal</keyword>
<dbReference type="Pfam" id="PF13354">
    <property type="entry name" value="Beta-lactamase2"/>
    <property type="match status" value="1"/>
</dbReference>
<feature type="compositionally biased region" description="Pro residues" evidence="1">
    <location>
        <begin position="46"/>
        <end position="58"/>
    </location>
</feature>
<keyword evidence="4" id="KW-0378">Hydrolase</keyword>
<dbReference type="Gene3D" id="3.40.710.10">
    <property type="entry name" value="DD-peptidase/beta-lactamase superfamily"/>
    <property type="match status" value="1"/>
</dbReference>
<name>A0ABR7LX27_9ACTN</name>
<evidence type="ECO:0000313" key="5">
    <source>
        <dbReference type="Proteomes" id="UP000805614"/>
    </source>
</evidence>
<keyword evidence="5" id="KW-1185">Reference proteome</keyword>
<feature type="region of interest" description="Disordered" evidence="1">
    <location>
        <begin position="32"/>
        <end position="67"/>
    </location>
</feature>
<evidence type="ECO:0000259" key="3">
    <source>
        <dbReference type="Pfam" id="PF13354"/>
    </source>
</evidence>
<feature type="chain" id="PRO_5045325624" evidence="2">
    <location>
        <begin position="27"/>
        <end position="322"/>
    </location>
</feature>
<dbReference type="InterPro" id="IPR012338">
    <property type="entry name" value="Beta-lactam/transpept-like"/>
</dbReference>
<accession>A0ABR7LX27</accession>
<dbReference type="SUPFAM" id="SSF56601">
    <property type="entry name" value="beta-lactamase/transpeptidase-like"/>
    <property type="match status" value="1"/>
</dbReference>
<dbReference type="RefSeq" id="WP_187246464.1">
    <property type="nucleotide sequence ID" value="NZ_BAAAOK010000011.1"/>
</dbReference>
<protein>
    <submittedName>
        <fullName evidence="4">Serine hydrolase</fullName>
    </submittedName>
</protein>
<reference evidence="4 5" key="1">
    <citation type="submission" date="2020-06" db="EMBL/GenBank/DDBJ databases">
        <title>Actinomadura xiongansis sp. nov., isolated from soil of Baiyangdian.</title>
        <authorList>
            <person name="Zhang X."/>
        </authorList>
    </citation>
    <scope>NUCLEOTIDE SEQUENCE [LARGE SCALE GENOMIC DNA]</scope>
    <source>
        <strain evidence="4 5">HBUM206468</strain>
    </source>
</reference>
<dbReference type="PANTHER" id="PTHR35333">
    <property type="entry name" value="BETA-LACTAMASE"/>
    <property type="match status" value="1"/>
</dbReference>
<dbReference type="PANTHER" id="PTHR35333:SF3">
    <property type="entry name" value="BETA-LACTAMASE-TYPE TRANSPEPTIDASE FOLD CONTAINING PROTEIN"/>
    <property type="match status" value="1"/>
</dbReference>
<organism evidence="4 5">
    <name type="scientific">Actinomadura alba</name>
    <dbReference type="NCBI Taxonomy" id="406431"/>
    <lineage>
        <taxon>Bacteria</taxon>
        <taxon>Bacillati</taxon>
        <taxon>Actinomycetota</taxon>
        <taxon>Actinomycetes</taxon>
        <taxon>Streptosporangiales</taxon>
        <taxon>Thermomonosporaceae</taxon>
        <taxon>Actinomadura</taxon>
    </lineage>
</organism>
<evidence type="ECO:0000256" key="2">
    <source>
        <dbReference type="SAM" id="SignalP"/>
    </source>
</evidence>
<evidence type="ECO:0000256" key="1">
    <source>
        <dbReference type="SAM" id="MobiDB-lite"/>
    </source>
</evidence>
<feature type="domain" description="Beta-lactamase class A catalytic" evidence="3">
    <location>
        <begin position="84"/>
        <end position="287"/>
    </location>
</feature>
<feature type="compositionally biased region" description="Low complexity" evidence="1">
    <location>
        <begin position="32"/>
        <end position="45"/>
    </location>
</feature>
<evidence type="ECO:0000313" key="4">
    <source>
        <dbReference type="EMBL" id="MBC6469412.1"/>
    </source>
</evidence>
<dbReference type="GO" id="GO:0016787">
    <property type="term" value="F:hydrolase activity"/>
    <property type="evidence" value="ECO:0007669"/>
    <property type="project" value="UniProtKB-KW"/>
</dbReference>